<dbReference type="InterPro" id="IPR041440">
    <property type="entry name" value="HypF_C"/>
</dbReference>
<comment type="function">
    <text evidence="8">Involved in the maturation of [NiFe] hydrogenases. Along with HypE, it catalyzes the synthesis of the CN ligands of the active site iron of [NiFe]-hydrogenases. HypF functions as a carbamoyl transferase using carbamoylphosphate as a substrate and transferring the carboxamido moiety in an ATP-dependent reaction to the thiolate of the C-terminal cysteine of HypE yielding a protein-S-carboxamide.</text>
</comment>
<dbReference type="Pfam" id="PF17788">
    <property type="entry name" value="HypF_C"/>
    <property type="match status" value="1"/>
</dbReference>
<keyword evidence="6" id="KW-0862">Zinc</keyword>
<reference evidence="12" key="1">
    <citation type="journal article" date="2018" name="Genome Biol.">
        <title>SKESA: strategic k-mer extension for scrupulous assemblies.</title>
        <authorList>
            <person name="Souvorov A."/>
            <person name="Agarwala R."/>
            <person name="Lipman D.J."/>
        </authorList>
    </citation>
    <scope>NUCLEOTIDE SEQUENCE</scope>
    <source>
        <strain evidence="12">Morganella morganii ARLG-3209</strain>
    </source>
</reference>
<dbReference type="CDD" id="cd00350">
    <property type="entry name" value="rubredoxin_like"/>
    <property type="match status" value="1"/>
</dbReference>
<dbReference type="AlphaFoldDB" id="A0AAN5MD90"/>
<keyword evidence="4" id="KW-0479">Metal-binding</keyword>
<feature type="active site" evidence="9">
    <location>
        <position position="37"/>
    </location>
</feature>
<dbReference type="InterPro" id="IPR017968">
    <property type="entry name" value="Acylphosphatase_CS"/>
</dbReference>
<keyword evidence="9" id="KW-0378">Hydrolase</keyword>
<dbReference type="InterPro" id="IPR006070">
    <property type="entry name" value="Sua5-like_dom"/>
</dbReference>
<keyword evidence="5" id="KW-0863">Zinc-finger</keyword>
<dbReference type="PROSITE" id="PS51163">
    <property type="entry name" value="YRDC"/>
    <property type="match status" value="1"/>
</dbReference>
<dbReference type="Gene3D" id="3.30.420.360">
    <property type="match status" value="1"/>
</dbReference>
<comment type="catalytic activity">
    <reaction evidence="9">
        <text>an acyl phosphate + H2O = a carboxylate + phosphate + H(+)</text>
        <dbReference type="Rhea" id="RHEA:14965"/>
        <dbReference type="ChEBI" id="CHEBI:15377"/>
        <dbReference type="ChEBI" id="CHEBI:15378"/>
        <dbReference type="ChEBI" id="CHEBI:29067"/>
        <dbReference type="ChEBI" id="CHEBI:43474"/>
        <dbReference type="ChEBI" id="CHEBI:59918"/>
        <dbReference type="EC" id="3.6.1.7"/>
    </reaction>
</comment>
<comment type="pathway">
    <text evidence="1 8">Protein modification; [NiFe] hydrogenase maturation.</text>
</comment>
<evidence type="ECO:0000256" key="4">
    <source>
        <dbReference type="ARBA" id="ARBA00022723"/>
    </source>
</evidence>
<dbReference type="Gene3D" id="3.30.110.120">
    <property type="match status" value="1"/>
</dbReference>
<evidence type="ECO:0000313" key="12">
    <source>
        <dbReference type="EMBL" id="HAT3808054.1"/>
    </source>
</evidence>
<dbReference type="Pfam" id="PF01300">
    <property type="entry name" value="Sua5_yciO_yrdC"/>
    <property type="match status" value="1"/>
</dbReference>
<evidence type="ECO:0000313" key="13">
    <source>
        <dbReference type="Proteomes" id="UP000865968"/>
    </source>
</evidence>
<dbReference type="Pfam" id="PF07503">
    <property type="entry name" value="zf-HYPF"/>
    <property type="match status" value="2"/>
</dbReference>
<dbReference type="PANTHER" id="PTHR42959">
    <property type="entry name" value="CARBAMOYLTRANSFERASE"/>
    <property type="match status" value="1"/>
</dbReference>
<gene>
    <name evidence="12" type="primary">hypF</name>
    <name evidence="12" type="ORF">I8608_000860</name>
</gene>
<dbReference type="GO" id="GO:0016743">
    <property type="term" value="F:carboxyl- or carbamoyltransferase activity"/>
    <property type="evidence" value="ECO:0007669"/>
    <property type="project" value="UniProtKB-UniRule"/>
</dbReference>
<feature type="domain" description="Acylphosphatase-like" evidence="10">
    <location>
        <begin position="4"/>
        <end position="90"/>
    </location>
</feature>
<dbReference type="Gene3D" id="3.30.420.40">
    <property type="match status" value="1"/>
</dbReference>
<evidence type="ECO:0000259" key="10">
    <source>
        <dbReference type="PROSITE" id="PS51160"/>
    </source>
</evidence>
<sequence length="773" mass="83486">MQAGVEIRVKGKVQGVGFRPAVWQIAHQMGLCGDVSNDSEGVLIHLPAEADIAGFIRRLQAQCPPLARIDHIGQQHYTFEQCPAAFTITASGQGEMDTEIIPDAATCDVCLSELFDPGNRRYRYPFINCTHCGPRFTIIRGMPYDRPNTAMAVFPFCPVCQHEYRDPADRRFHAQPNACPDCGPHIWLTDPQQQITVRFDDALSAAVRLLKDGKILAMQGLGGFHLVADAQNSDAVALLRARKHRPAKPFAVMIPSVDWLAECTGQAPDPGLITLLKSPAAPIVLTDEPGMIAALSPLVAPGLCETGIMLPSNPLQHLLLYDIQRPLIMTSGNASGHTPALDHAAAFEQLSTIADAFLMHNREIIQRADDSLVRYQSGDVQVLRRARGYVPDAIDVSAVLGKNPPAVLALGGDLKNTFCLLHHQQLITGPHLGDLADLSVQGQLEASLKLFEQIYQMKPQVVAGDAHPGYISHQTGMALAQAHEVPFIPVYHHHAHIAACLAEHGWRQEDGEVVGIALDGLGYGADNTLWGGEILAGDYRQMTRTGGLPAVSLPGGDKAAVQPWRNLLAHLHHAGLWPSSPLAARLAGKNVSLLIKAIEQGINAPKASSCGRLFDAVACALGLTADQISWEGEAACALENCALQCHNQGELITGETLPLTADNTIDLCPLWQMLADDTLTIPERAFRFHVLLANTVAGMADKTASRRNTDTIVLSGGVFNNRLLRRFIKDKLSHRQLPEPRQLPCGDGGIAAGQALIAAVTLLNGNRRHDLAQ</sequence>
<dbReference type="GO" id="GO:0003725">
    <property type="term" value="F:double-stranded RNA binding"/>
    <property type="evidence" value="ECO:0007669"/>
    <property type="project" value="InterPro"/>
</dbReference>
<organism evidence="12 13">
    <name type="scientific">Morganella morganii</name>
    <name type="common">Proteus morganii</name>
    <dbReference type="NCBI Taxonomy" id="582"/>
    <lineage>
        <taxon>Bacteria</taxon>
        <taxon>Pseudomonadati</taxon>
        <taxon>Pseudomonadota</taxon>
        <taxon>Gammaproteobacteria</taxon>
        <taxon>Enterobacterales</taxon>
        <taxon>Morganellaceae</taxon>
        <taxon>Morganella</taxon>
    </lineage>
</organism>
<keyword evidence="3" id="KW-0436">Ligase</keyword>
<dbReference type="SUPFAM" id="SSF53067">
    <property type="entry name" value="Actin-like ATPase domain"/>
    <property type="match status" value="1"/>
</dbReference>
<dbReference type="InterPro" id="IPR055128">
    <property type="entry name" value="HypF_C_2"/>
</dbReference>
<dbReference type="Proteomes" id="UP000865968">
    <property type="component" value="Unassembled WGS sequence"/>
</dbReference>
<comment type="similarity">
    <text evidence="2 8">Belongs to the carbamoyltransferase HypF family.</text>
</comment>
<dbReference type="PROSITE" id="PS51160">
    <property type="entry name" value="ACYLPHOSPHATASE_3"/>
    <property type="match status" value="1"/>
</dbReference>
<evidence type="ECO:0000256" key="3">
    <source>
        <dbReference type="ARBA" id="ARBA00022598"/>
    </source>
</evidence>
<comment type="catalytic activity">
    <reaction evidence="7 8">
        <text>C-terminal L-cysteinyl-[HypE protein] + carbamoyl phosphate + ATP + H2O = C-terminal S-carboxamide-L-cysteinyl-[HypE protein] + AMP + phosphate + diphosphate + H(+)</text>
        <dbReference type="Rhea" id="RHEA:55636"/>
        <dbReference type="Rhea" id="RHEA-COMP:14247"/>
        <dbReference type="Rhea" id="RHEA-COMP:14392"/>
        <dbReference type="ChEBI" id="CHEBI:15377"/>
        <dbReference type="ChEBI" id="CHEBI:15378"/>
        <dbReference type="ChEBI" id="CHEBI:30616"/>
        <dbReference type="ChEBI" id="CHEBI:33019"/>
        <dbReference type="ChEBI" id="CHEBI:43474"/>
        <dbReference type="ChEBI" id="CHEBI:58228"/>
        <dbReference type="ChEBI" id="CHEBI:76913"/>
        <dbReference type="ChEBI" id="CHEBI:139126"/>
        <dbReference type="ChEBI" id="CHEBI:456215"/>
    </reaction>
</comment>
<evidence type="ECO:0000256" key="7">
    <source>
        <dbReference type="ARBA" id="ARBA00048220"/>
    </source>
</evidence>
<dbReference type="InterPro" id="IPR011125">
    <property type="entry name" value="Znf_HypF"/>
</dbReference>
<dbReference type="PIRSF" id="PIRSF006256">
    <property type="entry name" value="CMPcnvr_hdrg_mat"/>
    <property type="match status" value="1"/>
</dbReference>
<evidence type="ECO:0000256" key="6">
    <source>
        <dbReference type="ARBA" id="ARBA00022833"/>
    </source>
</evidence>
<dbReference type="GO" id="GO:0051604">
    <property type="term" value="P:protein maturation"/>
    <property type="evidence" value="ECO:0007669"/>
    <property type="project" value="TreeGrafter"/>
</dbReference>
<evidence type="ECO:0000256" key="1">
    <source>
        <dbReference type="ARBA" id="ARBA00004711"/>
    </source>
</evidence>
<dbReference type="SUPFAM" id="SSF54975">
    <property type="entry name" value="Acylphosphatase/BLUF domain-like"/>
    <property type="match status" value="1"/>
</dbReference>
<name>A0AAN5MD90_MORMO</name>
<evidence type="ECO:0000256" key="9">
    <source>
        <dbReference type="PROSITE-ProRule" id="PRU00520"/>
    </source>
</evidence>
<dbReference type="EMBL" id="DACSWI010000001">
    <property type="protein sequence ID" value="HAT3808054.1"/>
    <property type="molecule type" value="Genomic_DNA"/>
</dbReference>
<dbReference type="InterPro" id="IPR051060">
    <property type="entry name" value="Carbamoyltrans_HypF-like"/>
</dbReference>
<dbReference type="GO" id="GO:0003998">
    <property type="term" value="F:acylphosphatase activity"/>
    <property type="evidence" value="ECO:0007669"/>
    <property type="project" value="UniProtKB-EC"/>
</dbReference>
<proteinExistence type="inferred from homology"/>
<accession>A0AAN5MD90</accession>
<dbReference type="InterPro" id="IPR036046">
    <property type="entry name" value="Acylphosphatase-like_dom_sf"/>
</dbReference>
<dbReference type="GO" id="GO:0016874">
    <property type="term" value="F:ligase activity"/>
    <property type="evidence" value="ECO:0007669"/>
    <property type="project" value="UniProtKB-UniRule"/>
</dbReference>
<evidence type="ECO:0000256" key="2">
    <source>
        <dbReference type="ARBA" id="ARBA00008097"/>
    </source>
</evidence>
<dbReference type="PANTHER" id="PTHR42959:SF1">
    <property type="entry name" value="CARBAMOYLTRANSFERASE HYPF"/>
    <property type="match status" value="1"/>
</dbReference>
<evidence type="ECO:0000256" key="5">
    <source>
        <dbReference type="ARBA" id="ARBA00022771"/>
    </source>
</evidence>
<evidence type="ECO:0000256" key="8">
    <source>
        <dbReference type="PIRNR" id="PIRNR006256"/>
    </source>
</evidence>
<feature type="domain" description="YrdC-like" evidence="11">
    <location>
        <begin position="200"/>
        <end position="388"/>
    </location>
</feature>
<dbReference type="InterPro" id="IPR017945">
    <property type="entry name" value="DHBP_synth_RibB-like_a/b_dom"/>
</dbReference>
<dbReference type="Gene3D" id="3.90.870.50">
    <property type="match status" value="1"/>
</dbReference>
<dbReference type="SUPFAM" id="SSF55821">
    <property type="entry name" value="YrdC/RibB"/>
    <property type="match status" value="1"/>
</dbReference>
<dbReference type="GO" id="GO:0008270">
    <property type="term" value="F:zinc ion binding"/>
    <property type="evidence" value="ECO:0007669"/>
    <property type="project" value="UniProtKB-KW"/>
</dbReference>
<dbReference type="InterPro" id="IPR001792">
    <property type="entry name" value="Acylphosphatase-like_dom"/>
</dbReference>
<protein>
    <recommendedName>
        <fullName evidence="8">Carbamoyltransferase HypF</fullName>
        <ecNumber evidence="8">6.2.-.-</ecNumber>
    </recommendedName>
</protein>
<dbReference type="InterPro" id="IPR043129">
    <property type="entry name" value="ATPase_NBD"/>
</dbReference>
<dbReference type="InterPro" id="IPR004421">
    <property type="entry name" value="Carbamoyltransferase_HypF"/>
</dbReference>
<comment type="caution">
    <text evidence="12">The sequence shown here is derived from an EMBL/GenBank/DDBJ whole genome shotgun (WGS) entry which is preliminary data.</text>
</comment>
<evidence type="ECO:0000259" key="11">
    <source>
        <dbReference type="PROSITE" id="PS51163"/>
    </source>
</evidence>
<reference evidence="12" key="2">
    <citation type="submission" date="2020-10" db="EMBL/GenBank/DDBJ databases">
        <authorList>
            <consortium name="NCBI Pathogen Detection Project"/>
        </authorList>
    </citation>
    <scope>NUCLEOTIDE SEQUENCE</scope>
    <source>
        <strain evidence="12">Morganella morganii ARLG-3209</strain>
    </source>
</reference>
<dbReference type="Pfam" id="PF00708">
    <property type="entry name" value="Acylphosphatase"/>
    <property type="match status" value="1"/>
</dbReference>
<dbReference type="Pfam" id="PF22521">
    <property type="entry name" value="HypF_C_2"/>
    <property type="match status" value="1"/>
</dbReference>
<dbReference type="EC" id="6.2.-.-" evidence="8"/>
<feature type="active site" evidence="9">
    <location>
        <position position="19"/>
    </location>
</feature>
<dbReference type="NCBIfam" id="TIGR00143">
    <property type="entry name" value="hypF"/>
    <property type="match status" value="1"/>
</dbReference>
<dbReference type="PROSITE" id="PS00150">
    <property type="entry name" value="ACYLPHOSPHATASE_1"/>
    <property type="match status" value="1"/>
</dbReference>